<gene>
    <name evidence="2" type="ORF">ERS852494_01438</name>
</gene>
<sequence>MLLYLFTFILSILFTYIASLYYKNRMIFILFSAVAVTPLIIIGGLRDVGVGYDTIAYPVSAYNYLQINNNIYSILFASAELEPLYYFLSYLAVNYFWNDVGAILFVTQLIIIVVTYVACCRIVGRSYLWISIFLYCFLFFNMELNMMRQGLALSFVLLGFSYLLDHKLKGYFICILVGFLFHKSAIFALVFLPGVYWKNLRYSKYIVIGSLAFLMFFSTILNFITSLEGFSKYDAYSEGGNYSGTFSYSEFILRTLFLLCIYFLCSNKKKDIHFYQIFALFVCEFVLNILQIKSDFVGRLGLPIYILYLVYLPYYCMINTSTWKIKKSNTVLLLFVVFLYWWYVYMVSDAGVTVDYSSSILGIH</sequence>
<name>A0A174KD29_9BACE</name>
<evidence type="ECO:0000313" key="2">
    <source>
        <dbReference type="EMBL" id="CUP08346.1"/>
    </source>
</evidence>
<organism evidence="2 3">
    <name type="scientific">Bacteroides caccae</name>
    <dbReference type="NCBI Taxonomy" id="47678"/>
    <lineage>
        <taxon>Bacteria</taxon>
        <taxon>Pseudomonadati</taxon>
        <taxon>Bacteroidota</taxon>
        <taxon>Bacteroidia</taxon>
        <taxon>Bacteroidales</taxon>
        <taxon>Bacteroidaceae</taxon>
        <taxon>Bacteroides</taxon>
    </lineage>
</organism>
<dbReference type="Proteomes" id="UP000095657">
    <property type="component" value="Unassembled WGS sequence"/>
</dbReference>
<protein>
    <submittedName>
        <fullName evidence="2">Polysaccharide polymerase</fullName>
    </submittedName>
</protein>
<feature type="transmembrane region" description="Helical" evidence="1">
    <location>
        <begin position="272"/>
        <end position="290"/>
    </location>
</feature>
<feature type="transmembrane region" description="Helical" evidence="1">
    <location>
        <begin position="205"/>
        <end position="225"/>
    </location>
</feature>
<feature type="transmembrane region" description="Helical" evidence="1">
    <location>
        <begin position="124"/>
        <end position="140"/>
    </location>
</feature>
<reference evidence="2 3" key="1">
    <citation type="submission" date="2015-09" db="EMBL/GenBank/DDBJ databases">
        <authorList>
            <consortium name="Pathogen Informatics"/>
        </authorList>
    </citation>
    <scope>NUCLEOTIDE SEQUENCE [LARGE SCALE GENOMIC DNA]</scope>
    <source>
        <strain evidence="2 3">2789STDY5834880</strain>
    </source>
</reference>
<keyword evidence="1" id="KW-0812">Transmembrane</keyword>
<evidence type="ECO:0000313" key="3">
    <source>
        <dbReference type="Proteomes" id="UP000095657"/>
    </source>
</evidence>
<keyword evidence="1" id="KW-1133">Transmembrane helix</keyword>
<dbReference type="STRING" id="47678.ERS852494_01438"/>
<dbReference type="Pfam" id="PF14897">
    <property type="entry name" value="EpsG"/>
    <property type="match status" value="1"/>
</dbReference>
<accession>A0A174KD29</accession>
<dbReference type="InterPro" id="IPR049458">
    <property type="entry name" value="EpsG-like"/>
</dbReference>
<feature type="transmembrane region" description="Helical" evidence="1">
    <location>
        <begin position="245"/>
        <end position="265"/>
    </location>
</feature>
<feature type="transmembrane region" description="Helical" evidence="1">
    <location>
        <begin position="330"/>
        <end position="348"/>
    </location>
</feature>
<evidence type="ECO:0000256" key="1">
    <source>
        <dbReference type="SAM" id="Phobius"/>
    </source>
</evidence>
<feature type="transmembrane region" description="Helical" evidence="1">
    <location>
        <begin position="6"/>
        <end position="22"/>
    </location>
</feature>
<feature type="transmembrane region" description="Helical" evidence="1">
    <location>
        <begin position="296"/>
        <end position="318"/>
    </location>
</feature>
<keyword evidence="1" id="KW-0472">Membrane</keyword>
<proteinExistence type="predicted"/>
<feature type="transmembrane region" description="Helical" evidence="1">
    <location>
        <begin position="170"/>
        <end position="193"/>
    </location>
</feature>
<feature type="transmembrane region" description="Helical" evidence="1">
    <location>
        <begin position="27"/>
        <end position="45"/>
    </location>
</feature>
<dbReference type="AlphaFoldDB" id="A0A174KD29"/>
<dbReference type="EMBL" id="CZAI01000003">
    <property type="protein sequence ID" value="CUP08346.1"/>
    <property type="molecule type" value="Genomic_DNA"/>
</dbReference>
<feature type="transmembrane region" description="Helical" evidence="1">
    <location>
        <begin position="100"/>
        <end position="118"/>
    </location>
</feature>